<dbReference type="GO" id="GO:0031315">
    <property type="term" value="C:extrinsic component of mitochondrial outer membrane"/>
    <property type="evidence" value="ECO:0007669"/>
    <property type="project" value="EnsemblFungi"/>
</dbReference>
<dbReference type="GO" id="GO:0005811">
    <property type="term" value="C:lipid droplet"/>
    <property type="evidence" value="ECO:0007669"/>
    <property type="project" value="EnsemblFungi"/>
</dbReference>
<evidence type="ECO:0000256" key="1">
    <source>
        <dbReference type="ARBA" id="ARBA00022741"/>
    </source>
</evidence>
<sequence length="287" mass="32893">MLVVGLTGGIACGKSTVSKRFRERYKIPIIDADFIAREIMEPGECTYQKVVERFQDKVPDLVFANGGLNRPALGAWVFAHPDERKALNSITHPEIRRRILFRILACYLKMYPMCVLDIPLLFEAGMDIFCGVTISVVCDQKTQVERLMVRNPELTREQALDRIGSQMSIEERIERSDYVIKNNGNLETLYGSVDSVVTYVKPFIFSVILHYFLPFGIISALSVMLSKTYKNRIASSASFRRRDRNKKKEDKLKKKMAKVNKKTAIKDKKKASKGEKKKRMSFFKVFG</sequence>
<dbReference type="GO" id="GO:1990143">
    <property type="term" value="C:CoA-synthesizing protein complex"/>
    <property type="evidence" value="ECO:0007669"/>
    <property type="project" value="EnsemblFungi"/>
</dbReference>
<dbReference type="GeneID" id="11469343"/>
<feature type="transmembrane region" description="Helical" evidence="4">
    <location>
        <begin position="203"/>
        <end position="225"/>
    </location>
</feature>
<dbReference type="GO" id="GO:0015937">
    <property type="term" value="P:coenzyme A biosynthetic process"/>
    <property type="evidence" value="ECO:0007669"/>
    <property type="project" value="EnsemblFungi"/>
</dbReference>
<reference evidence="6" key="1">
    <citation type="journal article" date="2012" name="G3 (Bethesda)">
        <title>Pichia sorbitophila, an interspecies yeast hybrid reveals early steps of genome resolution following polyploidization.</title>
        <authorList>
            <person name="Leh Louis V."/>
            <person name="Despons L."/>
            <person name="Friedrich A."/>
            <person name="Martin T."/>
            <person name="Durrens P."/>
            <person name="Casaregola S."/>
            <person name="Neuveglise C."/>
            <person name="Fairhead C."/>
            <person name="Marck C."/>
            <person name="Cruz J.A."/>
            <person name="Straub M.L."/>
            <person name="Kugler V."/>
            <person name="Sacerdot C."/>
            <person name="Uzunov Z."/>
            <person name="Thierry A."/>
            <person name="Weiss S."/>
            <person name="Bleykasten C."/>
            <person name="De Montigny J."/>
            <person name="Jacques N."/>
            <person name="Jung P."/>
            <person name="Lemaire M."/>
            <person name="Mallet S."/>
            <person name="Morel G."/>
            <person name="Richard G.F."/>
            <person name="Sarkar A."/>
            <person name="Savel G."/>
            <person name="Schacherer J."/>
            <person name="Seret M.L."/>
            <person name="Talla E."/>
            <person name="Samson G."/>
            <person name="Jubin C."/>
            <person name="Poulain J."/>
            <person name="Vacherie B."/>
            <person name="Barbe V."/>
            <person name="Pelletier E."/>
            <person name="Sherman D.J."/>
            <person name="Westhof E."/>
            <person name="Weissenbach J."/>
            <person name="Baret P.V."/>
            <person name="Wincker P."/>
            <person name="Gaillardin C."/>
            <person name="Dujon B."/>
            <person name="Souciet J.L."/>
        </authorList>
    </citation>
    <scope>NUCLEOTIDE SEQUENCE [LARGE SCALE GENOMIC DNA]</scope>
    <source>
        <strain evidence="6">CBS 270.75 / DBVPG 7215 / KCTC 17166 / NRRL Y-17582</strain>
    </source>
</reference>
<dbReference type="InterPro" id="IPR027417">
    <property type="entry name" value="P-loop_NTPase"/>
</dbReference>
<dbReference type="PROSITE" id="PS51219">
    <property type="entry name" value="DPCK"/>
    <property type="match status" value="1"/>
</dbReference>
<protein>
    <recommendedName>
        <fullName evidence="7">Dephospho-CoA kinase</fullName>
    </recommendedName>
</protein>
<dbReference type="KEGG" id="erc:Ecym_4163"/>
<dbReference type="NCBIfam" id="TIGR00152">
    <property type="entry name" value="dephospho-CoA kinase"/>
    <property type="match status" value="1"/>
</dbReference>
<keyword evidence="1" id="KW-0547">Nucleotide-binding</keyword>
<keyword evidence="6" id="KW-1185">Reference proteome</keyword>
<dbReference type="Proteomes" id="UP000006790">
    <property type="component" value="Chromosome 4"/>
</dbReference>
<dbReference type="STRING" id="931890.G8JT87"/>
<proteinExistence type="inferred from homology"/>
<dbReference type="OMA" id="CQMDIEQ"/>
<dbReference type="HAMAP" id="MF_00376">
    <property type="entry name" value="Dephospho_CoA_kinase"/>
    <property type="match status" value="1"/>
</dbReference>
<dbReference type="FunCoup" id="G8JT87">
    <property type="interactions" value="398"/>
</dbReference>
<dbReference type="HOGENOM" id="CLU_057180_0_1_1"/>
<evidence type="ECO:0000313" key="5">
    <source>
        <dbReference type="EMBL" id="AET39240.1"/>
    </source>
</evidence>
<organism evidence="5 6">
    <name type="scientific">Eremothecium cymbalariae (strain CBS 270.75 / DBVPG 7215 / KCTC 17166 / NRRL Y-17582)</name>
    <name type="common">Yeast</name>
    <dbReference type="NCBI Taxonomy" id="931890"/>
    <lineage>
        <taxon>Eukaryota</taxon>
        <taxon>Fungi</taxon>
        <taxon>Dikarya</taxon>
        <taxon>Ascomycota</taxon>
        <taxon>Saccharomycotina</taxon>
        <taxon>Saccharomycetes</taxon>
        <taxon>Saccharomycetales</taxon>
        <taxon>Saccharomycetaceae</taxon>
        <taxon>Eremothecium</taxon>
    </lineage>
</organism>
<dbReference type="OrthoDB" id="247245at2759"/>
<evidence type="ECO:0000256" key="2">
    <source>
        <dbReference type="ARBA" id="ARBA00022840"/>
    </source>
</evidence>
<evidence type="ECO:0000256" key="3">
    <source>
        <dbReference type="SAM" id="MobiDB-lite"/>
    </source>
</evidence>
<dbReference type="RefSeq" id="XP_003646057.1">
    <property type="nucleotide sequence ID" value="XM_003646009.1"/>
</dbReference>
<evidence type="ECO:0008006" key="7">
    <source>
        <dbReference type="Google" id="ProtNLM"/>
    </source>
</evidence>
<keyword evidence="4" id="KW-0812">Transmembrane</keyword>
<dbReference type="Gene3D" id="3.40.50.300">
    <property type="entry name" value="P-loop containing nucleotide triphosphate hydrolases"/>
    <property type="match status" value="1"/>
</dbReference>
<dbReference type="eggNOG" id="KOG3220">
    <property type="taxonomic scope" value="Eukaryota"/>
</dbReference>
<gene>
    <name evidence="5" type="ordered locus">Ecym_4163</name>
</gene>
<feature type="region of interest" description="Disordered" evidence="3">
    <location>
        <begin position="239"/>
        <end position="277"/>
    </location>
</feature>
<feature type="compositionally biased region" description="Basic residues" evidence="3">
    <location>
        <begin position="253"/>
        <end position="277"/>
    </location>
</feature>
<dbReference type="PANTHER" id="PTHR10695">
    <property type="entry name" value="DEPHOSPHO-COA KINASE-RELATED"/>
    <property type="match status" value="1"/>
</dbReference>
<keyword evidence="4" id="KW-0472">Membrane</keyword>
<dbReference type="InterPro" id="IPR001977">
    <property type="entry name" value="Depp_CoAkinase"/>
</dbReference>
<dbReference type="GO" id="GO:0005524">
    <property type="term" value="F:ATP binding"/>
    <property type="evidence" value="ECO:0007669"/>
    <property type="project" value="UniProtKB-KW"/>
</dbReference>
<evidence type="ECO:0000313" key="6">
    <source>
        <dbReference type="Proteomes" id="UP000006790"/>
    </source>
</evidence>
<dbReference type="PANTHER" id="PTHR10695:SF46">
    <property type="entry name" value="BIFUNCTIONAL COENZYME A SYNTHASE-RELATED"/>
    <property type="match status" value="1"/>
</dbReference>
<keyword evidence="4" id="KW-1133">Transmembrane helix</keyword>
<dbReference type="CDD" id="cd02022">
    <property type="entry name" value="DPCK"/>
    <property type="match status" value="1"/>
</dbReference>
<dbReference type="InParanoid" id="G8JT87"/>
<dbReference type="Pfam" id="PF01121">
    <property type="entry name" value="CoaE"/>
    <property type="match status" value="1"/>
</dbReference>
<name>G8JT87_ERECY</name>
<evidence type="ECO:0000256" key="4">
    <source>
        <dbReference type="SAM" id="Phobius"/>
    </source>
</evidence>
<keyword evidence="2" id="KW-0067">ATP-binding</keyword>
<dbReference type="GO" id="GO:0004140">
    <property type="term" value="F:dephospho-CoA kinase activity"/>
    <property type="evidence" value="ECO:0007669"/>
    <property type="project" value="InterPro"/>
</dbReference>
<accession>G8JT87</accession>
<dbReference type="EMBL" id="CP002500">
    <property type="protein sequence ID" value="AET39240.1"/>
    <property type="molecule type" value="Genomic_DNA"/>
</dbReference>
<dbReference type="AlphaFoldDB" id="G8JT87"/>
<dbReference type="SUPFAM" id="SSF52540">
    <property type="entry name" value="P-loop containing nucleoside triphosphate hydrolases"/>
    <property type="match status" value="1"/>
</dbReference>